<gene>
    <name evidence="9" type="ORF">DCAR_005645</name>
</gene>
<dbReference type="Gramene" id="KZN04807">
    <property type="protein sequence ID" value="KZN04807"/>
    <property type="gene ID" value="DCAR_005644"/>
</dbReference>
<dbReference type="InterPro" id="IPR055186">
    <property type="entry name" value="C2H2-2nd_BIRD-IDD"/>
</dbReference>
<dbReference type="Pfam" id="PF22995">
    <property type="entry name" value="C2CH-3rd_BIRD-IDD"/>
    <property type="match status" value="1"/>
</dbReference>
<keyword evidence="3" id="KW-0863">Zinc-finger</keyword>
<evidence type="ECO:0000259" key="8">
    <source>
        <dbReference type="Pfam" id="PF22996"/>
    </source>
</evidence>
<dbReference type="InterPro" id="IPR036236">
    <property type="entry name" value="Znf_C2H2_sf"/>
</dbReference>
<keyword evidence="6" id="KW-0804">Transcription</keyword>
<dbReference type="Pfam" id="PF22996">
    <property type="entry name" value="C2H2-2nd_BIRD-IDD"/>
    <property type="match status" value="1"/>
</dbReference>
<sequence length="149" mass="17045">MLLLREGTEIVPEIQILMRWLLHSLLNLLLPRIILYVSCATRVFLGNRTCNSTEEGTICPGSSRKRQIRRCRRRCTSAPKSVVRAHHDPARALGDLTGIKKHFSRKHGEKKFSCTRCHKRYAVLSDLKAHSKICGTTEYKCECGTTFYV</sequence>
<keyword evidence="5" id="KW-0805">Transcription regulation</keyword>
<dbReference type="GO" id="GO:0003700">
    <property type="term" value="F:DNA-binding transcription factor activity"/>
    <property type="evidence" value="ECO:0007669"/>
    <property type="project" value="TreeGrafter"/>
</dbReference>
<evidence type="ECO:0000256" key="4">
    <source>
        <dbReference type="ARBA" id="ARBA00022833"/>
    </source>
</evidence>
<feature type="domain" description="BIRD-IDD transcription factor third C2HC zinc finger" evidence="7">
    <location>
        <begin position="111"/>
        <end position="135"/>
    </location>
</feature>
<evidence type="ECO:0000256" key="5">
    <source>
        <dbReference type="ARBA" id="ARBA00023015"/>
    </source>
</evidence>
<keyword evidence="1" id="KW-0479">Metal-binding</keyword>
<organism evidence="9">
    <name type="scientific">Daucus carota subsp. sativus</name>
    <name type="common">Carrot</name>
    <dbReference type="NCBI Taxonomy" id="79200"/>
    <lineage>
        <taxon>Eukaryota</taxon>
        <taxon>Viridiplantae</taxon>
        <taxon>Streptophyta</taxon>
        <taxon>Embryophyta</taxon>
        <taxon>Tracheophyta</taxon>
        <taxon>Spermatophyta</taxon>
        <taxon>Magnoliopsida</taxon>
        <taxon>eudicotyledons</taxon>
        <taxon>Gunneridae</taxon>
        <taxon>Pentapetalae</taxon>
        <taxon>asterids</taxon>
        <taxon>campanulids</taxon>
        <taxon>Apiales</taxon>
        <taxon>Apiaceae</taxon>
        <taxon>Apioideae</taxon>
        <taxon>Scandiceae</taxon>
        <taxon>Daucinae</taxon>
        <taxon>Daucus</taxon>
        <taxon>Daucus sect. Daucus</taxon>
    </lineage>
</organism>
<dbReference type="Gramene" id="KZN04808">
    <property type="protein sequence ID" value="KZN04808"/>
    <property type="gene ID" value="DCAR_005645"/>
</dbReference>
<keyword evidence="2" id="KW-0677">Repeat</keyword>
<evidence type="ECO:0000256" key="6">
    <source>
        <dbReference type="ARBA" id="ARBA00023163"/>
    </source>
</evidence>
<dbReference type="SUPFAM" id="SSF57667">
    <property type="entry name" value="beta-beta-alpha zinc fingers"/>
    <property type="match status" value="1"/>
</dbReference>
<comment type="caution">
    <text evidence="9">The sequence shown here is derived from an EMBL/GenBank/DDBJ whole genome shotgun (WGS) entry which is preliminary data.</text>
</comment>
<reference evidence="9" key="1">
    <citation type="journal article" date="2016" name="Nat. Genet.">
        <title>A high-quality carrot genome assembly provides new insights into carotenoid accumulation and asterid genome evolution.</title>
        <authorList>
            <person name="Iorizzo M."/>
            <person name="Ellison S."/>
            <person name="Senalik D."/>
            <person name="Zeng P."/>
            <person name="Satapoomin P."/>
            <person name="Huang J."/>
            <person name="Bowman M."/>
            <person name="Iovene M."/>
            <person name="Sanseverino W."/>
            <person name="Cavagnaro P."/>
            <person name="Yildiz M."/>
            <person name="Macko-Podgorni A."/>
            <person name="Moranska E."/>
            <person name="Grzebelus E."/>
            <person name="Grzebelus D."/>
            <person name="Ashrafi H."/>
            <person name="Zheng Z."/>
            <person name="Cheng S."/>
            <person name="Spooner D."/>
            <person name="Van Deynze A."/>
            <person name="Simon P."/>
        </authorList>
    </citation>
    <scope>NUCLEOTIDE SEQUENCE [LARGE SCALE GENOMIC DNA]</scope>
    <source>
        <tissue evidence="9">Leaf</tissue>
    </source>
</reference>
<evidence type="ECO:0000256" key="3">
    <source>
        <dbReference type="ARBA" id="ARBA00022771"/>
    </source>
</evidence>
<dbReference type="GO" id="GO:0008270">
    <property type="term" value="F:zinc ion binding"/>
    <property type="evidence" value="ECO:0007669"/>
    <property type="project" value="UniProtKB-KW"/>
</dbReference>
<keyword evidence="4" id="KW-0862">Zinc</keyword>
<evidence type="ECO:0000256" key="2">
    <source>
        <dbReference type="ARBA" id="ARBA00022737"/>
    </source>
</evidence>
<dbReference type="AlphaFoldDB" id="A0A169WKE0"/>
<evidence type="ECO:0000313" key="9">
    <source>
        <dbReference type="EMBL" id="KZN04808.1"/>
    </source>
</evidence>
<dbReference type="InterPro" id="IPR031140">
    <property type="entry name" value="IDD1-16"/>
</dbReference>
<feature type="domain" description="BIRD-IDD transcription factor second C2H2 zinc finger" evidence="8">
    <location>
        <begin position="85"/>
        <end position="107"/>
    </location>
</feature>
<dbReference type="EMBL" id="LNRQ01000002">
    <property type="protein sequence ID" value="KZN04808.1"/>
    <property type="molecule type" value="Genomic_DNA"/>
</dbReference>
<name>A0A169WKE0_DAUCS</name>
<accession>A0A169WKE0</accession>
<dbReference type="PANTHER" id="PTHR10593">
    <property type="entry name" value="SERINE/THREONINE-PROTEIN KINASE RIO"/>
    <property type="match status" value="1"/>
</dbReference>
<dbReference type="PANTHER" id="PTHR10593:SF236">
    <property type="entry name" value="PROTEIN INDETERMINATE-DOMAIN 11"/>
    <property type="match status" value="1"/>
</dbReference>
<evidence type="ECO:0000256" key="1">
    <source>
        <dbReference type="ARBA" id="ARBA00022723"/>
    </source>
</evidence>
<dbReference type="GO" id="GO:0005634">
    <property type="term" value="C:nucleus"/>
    <property type="evidence" value="ECO:0007669"/>
    <property type="project" value="TreeGrafter"/>
</dbReference>
<dbReference type="InterPro" id="IPR055187">
    <property type="entry name" value="C2CH-3rd_BIRD-IDD"/>
</dbReference>
<evidence type="ECO:0000259" key="7">
    <source>
        <dbReference type="Pfam" id="PF22995"/>
    </source>
</evidence>
<dbReference type="STRING" id="79200.A0A169WKE0"/>
<protein>
    <submittedName>
        <fullName evidence="9">Uncharacterized protein</fullName>
    </submittedName>
</protein>
<proteinExistence type="predicted"/>
<dbReference type="Gene3D" id="3.30.160.60">
    <property type="entry name" value="Classic Zinc Finger"/>
    <property type="match status" value="1"/>
</dbReference>